<feature type="region of interest" description="Disordered" evidence="1">
    <location>
        <begin position="155"/>
        <end position="174"/>
    </location>
</feature>
<dbReference type="AlphaFoldDB" id="A0A1D9PRP6"/>
<dbReference type="Pfam" id="PF12511">
    <property type="entry name" value="DUF3716"/>
    <property type="match status" value="1"/>
</dbReference>
<sequence length="468" mass="52643">MELRDRGIASTKTRYSADGPGLWTRRVPDNAPAPEARNRSETNSQSPERRTKRKREVDNMRPRRNRAAASKISTTNSASGNEEQVRANQDQDQDNAEIRQAPESMSEERSNGREASNGDFSSDDGNDRRFSFSNHRNEPTFLDRIKVLPEMRDLPWRDGQALPPEKSTESQRVQQRGACMVATRGRIMAKPCTHCEQGYGRFSHCIVLEEWFQGACATCIFTSKGNKCSLRIQYLGNQDARALRYANTNDNSSKRKRSEPEKTAAEDDNNIFNRFNSPGHYVSPYPPLPSIPRPPLRTPGLKEAQEAELDSLLQAQIAREEFDQGNIDDGEAAGNRQQARATPIVMHRPRFYTGEPHSMRQLIQQGGPPPPSRQLPQPINNIPNDQIARSPVPAIGPHMMERSLIGESSKSTQRQFFTVISGVQGGLQQLQKELNSLKAVLGWDIEDEELDASRRQNSSSRRNTRSGP</sequence>
<evidence type="ECO:0000313" key="3">
    <source>
        <dbReference type="Proteomes" id="UP000177798"/>
    </source>
</evidence>
<dbReference type="OrthoDB" id="4368526at2759"/>
<protein>
    <submittedName>
        <fullName evidence="2">Uncharacterized protein</fullName>
    </submittedName>
</protein>
<dbReference type="Proteomes" id="UP000177798">
    <property type="component" value="Chromosome 1"/>
</dbReference>
<evidence type="ECO:0000256" key="1">
    <source>
        <dbReference type="SAM" id="MobiDB-lite"/>
    </source>
</evidence>
<feature type="compositionally biased region" description="Polar residues" evidence="1">
    <location>
        <begin position="71"/>
        <end position="90"/>
    </location>
</feature>
<dbReference type="EMBL" id="CP017814">
    <property type="protein sequence ID" value="APA05374.1"/>
    <property type="molecule type" value="Genomic_DNA"/>
</dbReference>
<feature type="compositionally biased region" description="Low complexity" evidence="1">
    <location>
        <begin position="455"/>
        <end position="468"/>
    </location>
</feature>
<feature type="compositionally biased region" description="Basic and acidic residues" evidence="1">
    <location>
        <begin position="125"/>
        <end position="135"/>
    </location>
</feature>
<accession>A0A1D9PRP6</accession>
<feature type="region of interest" description="Disordered" evidence="1">
    <location>
        <begin position="246"/>
        <end position="271"/>
    </location>
</feature>
<evidence type="ECO:0000313" key="2">
    <source>
        <dbReference type="EMBL" id="APA05374.1"/>
    </source>
</evidence>
<dbReference type="VEuPathDB" id="FungiDB:sscle_01g001440"/>
<reference evidence="3" key="1">
    <citation type="journal article" date="2017" name="Genome Biol. Evol.">
        <title>The complete genome sequence of the phytopathogenic fungus Sclerotinia sclerotiorum reveals insights into the genome architecture of broad host range pathogens.</title>
        <authorList>
            <person name="Derbyshire M."/>
            <person name="Denton-Giles M."/>
            <person name="Hegedus D."/>
            <person name="Seifbarghy S."/>
            <person name="Rollins J."/>
            <person name="van Kan J."/>
            <person name="Seidl M.F."/>
            <person name="Faino L."/>
            <person name="Mbengue M."/>
            <person name="Navaud O."/>
            <person name="Raffaele S."/>
            <person name="Hammond-Kosack K."/>
            <person name="Heard S."/>
            <person name="Oliver R."/>
        </authorList>
    </citation>
    <scope>NUCLEOTIDE SEQUENCE [LARGE SCALE GENOMIC DNA]</scope>
    <source>
        <strain evidence="3">ATCC 18683 / 1980 / Ss-1</strain>
    </source>
</reference>
<dbReference type="InterPro" id="IPR022190">
    <property type="entry name" value="DUF3716"/>
</dbReference>
<name>A0A1D9PRP6_SCLS1</name>
<feature type="region of interest" description="Disordered" evidence="1">
    <location>
        <begin position="1"/>
        <end position="135"/>
    </location>
</feature>
<organism evidence="2 3">
    <name type="scientific">Sclerotinia sclerotiorum (strain ATCC 18683 / 1980 / Ss-1)</name>
    <name type="common">White mold</name>
    <name type="synonym">Whetzelinia sclerotiorum</name>
    <dbReference type="NCBI Taxonomy" id="665079"/>
    <lineage>
        <taxon>Eukaryota</taxon>
        <taxon>Fungi</taxon>
        <taxon>Dikarya</taxon>
        <taxon>Ascomycota</taxon>
        <taxon>Pezizomycotina</taxon>
        <taxon>Leotiomycetes</taxon>
        <taxon>Helotiales</taxon>
        <taxon>Sclerotiniaceae</taxon>
        <taxon>Sclerotinia</taxon>
    </lineage>
</organism>
<feature type="region of interest" description="Disordered" evidence="1">
    <location>
        <begin position="445"/>
        <end position="468"/>
    </location>
</feature>
<gene>
    <name evidence="2" type="ORF">sscle_01g001440</name>
</gene>
<proteinExistence type="predicted"/>